<protein>
    <submittedName>
        <fullName evidence="8">LuxR family transcriptional regulator</fullName>
    </submittedName>
</protein>
<evidence type="ECO:0000259" key="7">
    <source>
        <dbReference type="PROSITE" id="PS50110"/>
    </source>
</evidence>
<dbReference type="EMBL" id="AP017378">
    <property type="protein sequence ID" value="BBD09639.1"/>
    <property type="molecule type" value="Genomic_DNA"/>
</dbReference>
<evidence type="ECO:0000256" key="4">
    <source>
        <dbReference type="ARBA" id="ARBA00023163"/>
    </source>
</evidence>
<keyword evidence="4" id="KW-0804">Transcription</keyword>
<keyword evidence="1 5" id="KW-0597">Phosphoprotein</keyword>
<feature type="domain" description="HTH luxR-type" evidence="6">
    <location>
        <begin position="143"/>
        <end position="208"/>
    </location>
</feature>
<dbReference type="Gene3D" id="3.40.50.2300">
    <property type="match status" value="1"/>
</dbReference>
<reference evidence="8 9" key="1">
    <citation type="journal article" date="2018" name="Sci. Adv.">
        <title>Multi-heme cytochromes provide a pathway for survival in energy-limited environments.</title>
        <authorList>
            <person name="Deng X."/>
            <person name="Dohmae N."/>
            <person name="Nealson K.H."/>
            <person name="Hashimoto K."/>
            <person name="Okamoto A."/>
        </authorList>
    </citation>
    <scope>NUCLEOTIDE SEQUENCE [LARGE SCALE GENOMIC DNA]</scope>
    <source>
        <strain evidence="8 9">IS5</strain>
    </source>
</reference>
<dbReference type="InterPro" id="IPR039420">
    <property type="entry name" value="WalR-like"/>
</dbReference>
<organism evidence="8 9">
    <name type="scientific">Desulfovibrio ferrophilus</name>
    <dbReference type="NCBI Taxonomy" id="241368"/>
    <lineage>
        <taxon>Bacteria</taxon>
        <taxon>Pseudomonadati</taxon>
        <taxon>Thermodesulfobacteriota</taxon>
        <taxon>Desulfovibrionia</taxon>
        <taxon>Desulfovibrionales</taxon>
        <taxon>Desulfovibrionaceae</taxon>
        <taxon>Desulfovibrio</taxon>
    </lineage>
</organism>
<gene>
    <name evidence="8" type="ORF">DFE_2913</name>
</gene>
<evidence type="ECO:0000259" key="6">
    <source>
        <dbReference type="PROSITE" id="PS50043"/>
    </source>
</evidence>
<dbReference type="GO" id="GO:0003677">
    <property type="term" value="F:DNA binding"/>
    <property type="evidence" value="ECO:0007669"/>
    <property type="project" value="UniProtKB-KW"/>
</dbReference>
<dbReference type="InterPro" id="IPR016032">
    <property type="entry name" value="Sig_transdc_resp-reg_C-effctor"/>
</dbReference>
<accession>A0A2Z6B297</accession>
<dbReference type="PROSITE" id="PS00622">
    <property type="entry name" value="HTH_LUXR_1"/>
    <property type="match status" value="1"/>
</dbReference>
<sequence length="211" mass="22993">MKRTVVLVEDHEIVREGIRTLLEAYSAFSVVGEAGDGIEAVRIVERLEPDIVLMDLSLPRMDGTLAIRDIKRRFPGTKILALTAHKREDVVRGALAAGADGFILKSTSAPTLVQAMETVLRGQTYICPEIPITLLGTGIGNNQKSVLDKLTERELQVIRLAAEGKGNKSIAGELCISVKTVEKHKANLTRKLGLDSASELLAFIREYGLFS</sequence>
<dbReference type="CDD" id="cd17535">
    <property type="entry name" value="REC_NarL-like"/>
    <property type="match status" value="1"/>
</dbReference>
<dbReference type="InterPro" id="IPR000792">
    <property type="entry name" value="Tscrpt_reg_LuxR_C"/>
</dbReference>
<evidence type="ECO:0000256" key="2">
    <source>
        <dbReference type="ARBA" id="ARBA00023015"/>
    </source>
</evidence>
<dbReference type="GO" id="GO:0006355">
    <property type="term" value="P:regulation of DNA-templated transcription"/>
    <property type="evidence" value="ECO:0007669"/>
    <property type="project" value="InterPro"/>
</dbReference>
<keyword evidence="2" id="KW-0805">Transcription regulation</keyword>
<evidence type="ECO:0000256" key="1">
    <source>
        <dbReference type="ARBA" id="ARBA00022553"/>
    </source>
</evidence>
<dbReference type="Pfam" id="PF00072">
    <property type="entry name" value="Response_reg"/>
    <property type="match status" value="1"/>
</dbReference>
<dbReference type="InterPro" id="IPR001789">
    <property type="entry name" value="Sig_transdc_resp-reg_receiver"/>
</dbReference>
<dbReference type="PANTHER" id="PTHR43214">
    <property type="entry name" value="TWO-COMPONENT RESPONSE REGULATOR"/>
    <property type="match status" value="1"/>
</dbReference>
<proteinExistence type="predicted"/>
<evidence type="ECO:0000313" key="9">
    <source>
        <dbReference type="Proteomes" id="UP000269883"/>
    </source>
</evidence>
<dbReference type="PROSITE" id="PS50043">
    <property type="entry name" value="HTH_LUXR_2"/>
    <property type="match status" value="1"/>
</dbReference>
<feature type="modified residue" description="4-aspartylphosphate" evidence="5">
    <location>
        <position position="55"/>
    </location>
</feature>
<dbReference type="CDD" id="cd06170">
    <property type="entry name" value="LuxR_C_like"/>
    <property type="match status" value="1"/>
</dbReference>
<dbReference type="Proteomes" id="UP000269883">
    <property type="component" value="Chromosome"/>
</dbReference>
<dbReference type="PRINTS" id="PR00038">
    <property type="entry name" value="HTHLUXR"/>
</dbReference>
<dbReference type="InterPro" id="IPR058245">
    <property type="entry name" value="NreC/VraR/RcsB-like_REC"/>
</dbReference>
<dbReference type="OrthoDB" id="9780312at2"/>
<evidence type="ECO:0000256" key="5">
    <source>
        <dbReference type="PROSITE-ProRule" id="PRU00169"/>
    </source>
</evidence>
<dbReference type="PROSITE" id="PS50110">
    <property type="entry name" value="RESPONSE_REGULATORY"/>
    <property type="match status" value="1"/>
</dbReference>
<dbReference type="RefSeq" id="WP_126380669.1">
    <property type="nucleotide sequence ID" value="NZ_AP017378.1"/>
</dbReference>
<dbReference type="GO" id="GO:0000160">
    <property type="term" value="P:phosphorelay signal transduction system"/>
    <property type="evidence" value="ECO:0007669"/>
    <property type="project" value="InterPro"/>
</dbReference>
<keyword evidence="3" id="KW-0238">DNA-binding</keyword>
<dbReference type="Pfam" id="PF00196">
    <property type="entry name" value="GerE"/>
    <property type="match status" value="1"/>
</dbReference>
<dbReference type="AlphaFoldDB" id="A0A2Z6B297"/>
<name>A0A2Z6B297_9BACT</name>
<evidence type="ECO:0000313" key="8">
    <source>
        <dbReference type="EMBL" id="BBD09639.1"/>
    </source>
</evidence>
<feature type="domain" description="Response regulatory" evidence="7">
    <location>
        <begin position="4"/>
        <end position="120"/>
    </location>
</feature>
<dbReference type="InterPro" id="IPR011006">
    <property type="entry name" value="CheY-like_superfamily"/>
</dbReference>
<dbReference type="PANTHER" id="PTHR43214:SF41">
    <property type="entry name" value="NITRATE_NITRITE RESPONSE REGULATOR PROTEIN NARP"/>
    <property type="match status" value="1"/>
</dbReference>
<dbReference type="SMART" id="SM00421">
    <property type="entry name" value="HTH_LUXR"/>
    <property type="match status" value="1"/>
</dbReference>
<dbReference type="SUPFAM" id="SSF46894">
    <property type="entry name" value="C-terminal effector domain of the bipartite response regulators"/>
    <property type="match status" value="1"/>
</dbReference>
<dbReference type="SMART" id="SM00448">
    <property type="entry name" value="REC"/>
    <property type="match status" value="1"/>
</dbReference>
<evidence type="ECO:0000256" key="3">
    <source>
        <dbReference type="ARBA" id="ARBA00023125"/>
    </source>
</evidence>
<dbReference type="SUPFAM" id="SSF52172">
    <property type="entry name" value="CheY-like"/>
    <property type="match status" value="1"/>
</dbReference>
<dbReference type="KEGG" id="dfl:DFE_2913"/>
<keyword evidence="9" id="KW-1185">Reference proteome</keyword>